<feature type="transmembrane region" description="Helical" evidence="6">
    <location>
        <begin position="166"/>
        <end position="183"/>
    </location>
</feature>
<accession>A0A1W0CID2</accession>
<dbReference type="AlphaFoldDB" id="A0A1W0CID2"/>
<keyword evidence="2" id="KW-1003">Cell membrane</keyword>
<keyword evidence="5 6" id="KW-0472">Membrane</keyword>
<protein>
    <recommendedName>
        <fullName evidence="7">Major facilitator superfamily (MFS) profile domain-containing protein</fullName>
    </recommendedName>
</protein>
<organism evidence="8 9">
    <name type="scientific">Chromobacterium haemolyticum</name>
    <dbReference type="NCBI Taxonomy" id="394935"/>
    <lineage>
        <taxon>Bacteria</taxon>
        <taxon>Pseudomonadati</taxon>
        <taxon>Pseudomonadota</taxon>
        <taxon>Betaproteobacteria</taxon>
        <taxon>Neisseriales</taxon>
        <taxon>Chromobacteriaceae</taxon>
        <taxon>Chromobacterium</taxon>
    </lineage>
</organism>
<evidence type="ECO:0000256" key="6">
    <source>
        <dbReference type="SAM" id="Phobius"/>
    </source>
</evidence>
<dbReference type="PANTHER" id="PTHR43124">
    <property type="entry name" value="PURINE EFFLUX PUMP PBUE"/>
    <property type="match status" value="1"/>
</dbReference>
<dbReference type="GO" id="GO:0005886">
    <property type="term" value="C:plasma membrane"/>
    <property type="evidence" value="ECO:0007669"/>
    <property type="project" value="UniProtKB-SubCell"/>
</dbReference>
<evidence type="ECO:0000256" key="2">
    <source>
        <dbReference type="ARBA" id="ARBA00022475"/>
    </source>
</evidence>
<evidence type="ECO:0000256" key="4">
    <source>
        <dbReference type="ARBA" id="ARBA00022989"/>
    </source>
</evidence>
<dbReference type="EMBL" id="MUKV01000032">
    <property type="protein sequence ID" value="OQS34499.1"/>
    <property type="molecule type" value="Genomic_DNA"/>
</dbReference>
<feature type="transmembrane region" description="Helical" evidence="6">
    <location>
        <begin position="366"/>
        <end position="385"/>
    </location>
</feature>
<dbReference type="InterPro" id="IPR020846">
    <property type="entry name" value="MFS_dom"/>
</dbReference>
<evidence type="ECO:0000259" key="7">
    <source>
        <dbReference type="PROSITE" id="PS50850"/>
    </source>
</evidence>
<feature type="transmembrane region" description="Helical" evidence="6">
    <location>
        <begin position="211"/>
        <end position="231"/>
    </location>
</feature>
<feature type="transmembrane region" description="Helical" evidence="6">
    <location>
        <begin position="301"/>
        <end position="320"/>
    </location>
</feature>
<dbReference type="InterPro" id="IPR011701">
    <property type="entry name" value="MFS"/>
</dbReference>
<dbReference type="PANTHER" id="PTHR43124:SF3">
    <property type="entry name" value="CHLORAMPHENICOL EFFLUX PUMP RV0191"/>
    <property type="match status" value="1"/>
</dbReference>
<evidence type="ECO:0000313" key="8">
    <source>
        <dbReference type="EMBL" id="OQS34499.1"/>
    </source>
</evidence>
<comment type="subcellular location">
    <subcellularLocation>
        <location evidence="1">Cell membrane</location>
        <topology evidence="1">Multi-pass membrane protein</topology>
    </subcellularLocation>
</comment>
<evidence type="ECO:0000256" key="1">
    <source>
        <dbReference type="ARBA" id="ARBA00004651"/>
    </source>
</evidence>
<proteinExistence type="predicted"/>
<comment type="caution">
    <text evidence="8">The sequence shown here is derived from an EMBL/GenBank/DDBJ whole genome shotgun (WGS) entry which is preliminary data.</text>
</comment>
<evidence type="ECO:0000256" key="5">
    <source>
        <dbReference type="ARBA" id="ARBA00023136"/>
    </source>
</evidence>
<sequence>MRLSYENKLLAILALSFGFVFFDRLALSFLFPFMAAELRLTPAHLGMLASALALTWSLSGLGLGAWSDRRGVKKPMLVAAVLAFSLFSAASGLVAGFLSLLLFRALMGVAEGPVLPISQSLLAAASTPARRGFNMGIVNGSAPGLLGAVLGPPLLVALAETHGWRAAFYLSCLPGLLIAWLVWRHVREPAPAPMPAGRGGGFVSLLGERNILLCVLIACSYITWFIILISFTPTFLIQVKGMSPQAMGAVMSSLGFAWVAWGALVPAISDRIGRKPAMVGFSLIAACCPLVLLNVDRMAWLLPLVFLSYTGLGCFTLFMATIPAETVSPRRIATALGMIMGVGELAGGFVAPTVAGFAADRYGLSIVMWIAMAGALLPALLSLGLRETAPLRLKPTGRRPERHSHCASRCVGTPHSLTENIMHKTLINTLAGLSAALACVTAQATQSGADTIGAGAEGFLAGALPPAGWYGVFYYTHYQAKRFNDDAGNASVPGFKLQADVLVPRLLYMSDRTLWGGRLGGFALAPLPSLSLDAGGGHERRSGLGDAVLGPVLAWGDAGPLHTVLAADIVLPTGSYDRDRMLNLGANHYSLRPVFAFSYLPASGWELSSKISYTFNGKNRDIDYQSGQQFHFDYSLSYAAGPAWRLGLNGYFIKQTTDDTQHGQAVAGNGFRGQAFAIGPALRYQFDKAGLELRWLKEFEVRNRPEGDALWLKLVLPL</sequence>
<dbReference type="PROSITE" id="PS50850">
    <property type="entry name" value="MFS"/>
    <property type="match status" value="1"/>
</dbReference>
<reference evidence="8 9" key="1">
    <citation type="submission" date="2017-02" db="EMBL/GenBank/DDBJ databases">
        <title>Chromobacterium haemolyticum H5244.</title>
        <authorList>
            <person name="Gulvik C.A."/>
        </authorList>
    </citation>
    <scope>NUCLEOTIDE SEQUENCE [LARGE SCALE GENOMIC DNA]</scope>
    <source>
        <strain evidence="8 9">H5244</strain>
    </source>
</reference>
<dbReference type="RefSeq" id="WP_218673493.1">
    <property type="nucleotide sequence ID" value="NZ_MUKV01000032.1"/>
</dbReference>
<dbReference type="InterPro" id="IPR050189">
    <property type="entry name" value="MFS_Efflux_Transporters"/>
</dbReference>
<evidence type="ECO:0000256" key="3">
    <source>
        <dbReference type="ARBA" id="ARBA00022692"/>
    </source>
</evidence>
<name>A0A1W0CID2_9NEIS</name>
<keyword evidence="3 6" id="KW-0812">Transmembrane</keyword>
<evidence type="ECO:0000313" key="9">
    <source>
        <dbReference type="Proteomes" id="UP000192721"/>
    </source>
</evidence>
<dbReference type="SUPFAM" id="SSF103473">
    <property type="entry name" value="MFS general substrate transporter"/>
    <property type="match status" value="1"/>
</dbReference>
<feature type="domain" description="Major facilitator superfamily (MFS) profile" evidence="7">
    <location>
        <begin position="9"/>
        <end position="390"/>
    </location>
</feature>
<dbReference type="GO" id="GO:0022857">
    <property type="term" value="F:transmembrane transporter activity"/>
    <property type="evidence" value="ECO:0007669"/>
    <property type="project" value="InterPro"/>
</dbReference>
<dbReference type="Pfam" id="PF07690">
    <property type="entry name" value="MFS_1"/>
    <property type="match status" value="1"/>
</dbReference>
<feature type="transmembrane region" description="Helical" evidence="6">
    <location>
        <begin position="277"/>
        <end position="295"/>
    </location>
</feature>
<dbReference type="Gene3D" id="1.20.1250.20">
    <property type="entry name" value="MFS general substrate transporter like domains"/>
    <property type="match status" value="2"/>
</dbReference>
<dbReference type="InterPro" id="IPR036259">
    <property type="entry name" value="MFS_trans_sf"/>
</dbReference>
<dbReference type="InterPro" id="IPR025737">
    <property type="entry name" value="FApF"/>
</dbReference>
<dbReference type="Proteomes" id="UP000192721">
    <property type="component" value="Unassembled WGS sequence"/>
</dbReference>
<feature type="transmembrane region" description="Helical" evidence="6">
    <location>
        <begin position="246"/>
        <end position="265"/>
    </location>
</feature>
<dbReference type="Pfam" id="PF13557">
    <property type="entry name" value="Phenol_MetA_deg"/>
    <property type="match status" value="1"/>
</dbReference>
<gene>
    <name evidence="8" type="ORF">B0T45_18720</name>
</gene>
<feature type="transmembrane region" description="Helical" evidence="6">
    <location>
        <begin position="77"/>
        <end position="103"/>
    </location>
</feature>
<feature type="transmembrane region" description="Helical" evidence="6">
    <location>
        <begin position="332"/>
        <end position="354"/>
    </location>
</feature>
<keyword evidence="4 6" id="KW-1133">Transmembrane helix</keyword>
<feature type="transmembrane region" description="Helical" evidence="6">
    <location>
        <begin position="44"/>
        <end position="65"/>
    </location>
</feature>